<proteinExistence type="inferred from homology"/>
<feature type="transmembrane region" description="Helical" evidence="8">
    <location>
        <begin position="209"/>
        <end position="231"/>
    </location>
</feature>
<accession>A0ABS2ZUT5</accession>
<keyword evidence="3" id="KW-0813">Transport</keyword>
<evidence type="ECO:0000313" key="10">
    <source>
        <dbReference type="Proteomes" id="UP001296923"/>
    </source>
</evidence>
<dbReference type="EMBL" id="JAFHKR010000039">
    <property type="protein sequence ID" value="MBN3555779.1"/>
    <property type="molecule type" value="Genomic_DNA"/>
</dbReference>
<evidence type="ECO:0000256" key="1">
    <source>
        <dbReference type="ARBA" id="ARBA00004141"/>
    </source>
</evidence>
<reference evidence="9 10" key="1">
    <citation type="submission" date="2021-01" db="EMBL/GenBank/DDBJ databases">
        <title>Genome Sequencing of Type Strains.</title>
        <authorList>
            <person name="Lemaire J.F."/>
            <person name="Inderbitzin P."/>
            <person name="Collins S.B."/>
            <person name="Wespe N."/>
            <person name="Knight-Connoni V."/>
        </authorList>
    </citation>
    <scope>NUCLEOTIDE SEQUENCE [LARGE SCALE GENOMIC DNA]</scope>
    <source>
        <strain evidence="9 10">DSM 23009</strain>
    </source>
</reference>
<feature type="transmembrane region" description="Helical" evidence="8">
    <location>
        <begin position="75"/>
        <end position="100"/>
    </location>
</feature>
<feature type="transmembrane region" description="Helical" evidence="8">
    <location>
        <begin position="35"/>
        <end position="54"/>
    </location>
</feature>
<name>A0ABS2ZUT5_9BACL</name>
<keyword evidence="6 8" id="KW-1133">Transmembrane helix</keyword>
<evidence type="ECO:0000256" key="7">
    <source>
        <dbReference type="ARBA" id="ARBA00023136"/>
    </source>
</evidence>
<evidence type="ECO:0000313" key="9">
    <source>
        <dbReference type="EMBL" id="MBN3555779.1"/>
    </source>
</evidence>
<feature type="transmembrane region" description="Helical" evidence="8">
    <location>
        <begin position="299"/>
        <end position="318"/>
    </location>
</feature>
<dbReference type="PANTHER" id="PTHR34975">
    <property type="entry name" value="SPORE GERMINATION PROTEIN A2"/>
    <property type="match status" value="1"/>
</dbReference>
<feature type="transmembrane region" description="Helical" evidence="8">
    <location>
        <begin position="7"/>
        <end position="23"/>
    </location>
</feature>
<protein>
    <submittedName>
        <fullName evidence="9">GerAB/ArcD/ProY family transporter</fullName>
    </submittedName>
</protein>
<comment type="caution">
    <text evidence="9">The sequence shown here is derived from an EMBL/GenBank/DDBJ whole genome shotgun (WGS) entry which is preliminary data.</text>
</comment>
<gene>
    <name evidence="9" type="ORF">JYA63_15990</name>
</gene>
<evidence type="ECO:0000256" key="8">
    <source>
        <dbReference type="SAM" id="Phobius"/>
    </source>
</evidence>
<evidence type="ECO:0000256" key="5">
    <source>
        <dbReference type="ARBA" id="ARBA00022692"/>
    </source>
</evidence>
<dbReference type="PANTHER" id="PTHR34975:SF2">
    <property type="entry name" value="SPORE GERMINATION PROTEIN A2"/>
    <property type="match status" value="1"/>
</dbReference>
<dbReference type="Pfam" id="PF03845">
    <property type="entry name" value="Spore_permease"/>
    <property type="match status" value="1"/>
</dbReference>
<dbReference type="Proteomes" id="UP001296923">
    <property type="component" value="Unassembled WGS sequence"/>
</dbReference>
<keyword evidence="7 8" id="KW-0472">Membrane</keyword>
<evidence type="ECO:0000256" key="2">
    <source>
        <dbReference type="ARBA" id="ARBA00007998"/>
    </source>
</evidence>
<feature type="transmembrane region" description="Helical" evidence="8">
    <location>
        <begin position="136"/>
        <end position="156"/>
    </location>
</feature>
<comment type="subcellular location">
    <subcellularLocation>
        <location evidence="1">Membrane</location>
        <topology evidence="1">Multi-pass membrane protein</topology>
    </subcellularLocation>
</comment>
<keyword evidence="10" id="KW-1185">Reference proteome</keyword>
<feature type="transmembrane region" description="Helical" evidence="8">
    <location>
        <begin position="176"/>
        <end position="197"/>
    </location>
</feature>
<comment type="similarity">
    <text evidence="2">Belongs to the amino acid-polyamine-organocation (APC) superfamily. Spore germination protein (SGP) (TC 2.A.3.9) family.</text>
</comment>
<evidence type="ECO:0000256" key="6">
    <source>
        <dbReference type="ARBA" id="ARBA00022989"/>
    </source>
</evidence>
<sequence length="360" mass="41260">MKKSNLVVILFLIAHIGVIFYIYPLKIMSSIGYGHWLPVLITVSFQLVFLFVYLKGLSYFPNQDLISIFSLERKLLARVLMFPFMIYLFNSLLVVTRAYAEIITIIFLQNTPIWAIDLLIIFIAGYIAIKGFNTILYTALAVFFLFIPIIFFAVVTSFQNAQLLNIFPITPENLTFIYNDQFLISFFAVSPFLFLGFIPSRIDYEPKKIMTAAICLSPVYLLSVYVPILTFGPHTASTFLLPFSTTMDTISIRWLVFDRITIFYMLSIVTFSLIFGALLIWMLSLIIHRLYLPSLRKDWTGILIGALAFACGLILQGFDEIDAVYKFDLPLRVYSLACIPVILLIFGLKKGRKRHEQDSI</sequence>
<dbReference type="InterPro" id="IPR004761">
    <property type="entry name" value="Spore_GerAB"/>
</dbReference>
<dbReference type="RefSeq" id="WP_205726572.1">
    <property type="nucleotide sequence ID" value="NZ_JAFHKR010000039.1"/>
</dbReference>
<keyword evidence="4" id="KW-0309">Germination</keyword>
<feature type="transmembrane region" description="Helical" evidence="8">
    <location>
        <begin position="112"/>
        <end position="129"/>
    </location>
</feature>
<evidence type="ECO:0000256" key="3">
    <source>
        <dbReference type="ARBA" id="ARBA00022448"/>
    </source>
</evidence>
<feature type="transmembrane region" description="Helical" evidence="8">
    <location>
        <begin position="262"/>
        <end position="287"/>
    </location>
</feature>
<feature type="transmembrane region" description="Helical" evidence="8">
    <location>
        <begin position="330"/>
        <end position="348"/>
    </location>
</feature>
<organism evidence="9 10">
    <name type="scientific">Fictibacillus nanhaiensis</name>
    <dbReference type="NCBI Taxonomy" id="742169"/>
    <lineage>
        <taxon>Bacteria</taxon>
        <taxon>Bacillati</taxon>
        <taxon>Bacillota</taxon>
        <taxon>Bacilli</taxon>
        <taxon>Bacillales</taxon>
        <taxon>Fictibacillaceae</taxon>
        <taxon>Fictibacillus</taxon>
    </lineage>
</organism>
<evidence type="ECO:0000256" key="4">
    <source>
        <dbReference type="ARBA" id="ARBA00022544"/>
    </source>
</evidence>
<keyword evidence="5 8" id="KW-0812">Transmembrane</keyword>